<dbReference type="InterPro" id="IPR011989">
    <property type="entry name" value="ARM-like"/>
</dbReference>
<accession>A0A1J4JE84</accession>
<gene>
    <name evidence="1" type="ORF">TRFO_38137</name>
</gene>
<dbReference type="VEuPathDB" id="TrichDB:TRFO_38137"/>
<keyword evidence="2" id="KW-1185">Reference proteome</keyword>
<sequence length="434" mass="50486">MFIDYKGGENLKKDTRELALSNHKENNELQYEEEEEEGIDISEDDFHYFLAIINDQNSKLDEIYKSIHFMSAVSKYPIIANKIFENNVHLFIIEKLKDSKLPIEIIIFCLGILKNVLSIPNKIATLFLTEFPDVLYRLTNTYAIAPLQITSVIFDIFEVIIKPPITLDFFLNYLNLFFLHTTIKNLSEVTPKAFKCLNKLFTLPHSNLQRILIENDFVNNCYRHMNRKSLAFCEACKLLSKMGKFNSFIIEHLPDDFIDLLSDLLRDENEMILKSTLKLCIALSSNQCISELFIKEKSIFKKILRSSKWPFNLQILSLSLLSTLMSNNYIYLEEQLINYGTLDFFVDYLDTGDKLIIEMVLYGINFLLPHFVFNGQYGSETPPFTSVILNSRELVEKLFEISNDPEMPEQIRESACYSFRQCDEIFRAPTQSGD</sequence>
<dbReference type="Gene3D" id="1.25.10.10">
    <property type="entry name" value="Leucine-rich Repeat Variant"/>
    <property type="match status" value="1"/>
</dbReference>
<dbReference type="RefSeq" id="XP_068348886.1">
    <property type="nucleotide sequence ID" value="XM_068511865.1"/>
</dbReference>
<evidence type="ECO:0000313" key="1">
    <source>
        <dbReference type="EMBL" id="OHS95749.1"/>
    </source>
</evidence>
<dbReference type="AlphaFoldDB" id="A0A1J4JE84"/>
<dbReference type="SUPFAM" id="SSF48371">
    <property type="entry name" value="ARM repeat"/>
    <property type="match status" value="1"/>
</dbReference>
<dbReference type="Proteomes" id="UP000179807">
    <property type="component" value="Unassembled WGS sequence"/>
</dbReference>
<dbReference type="EMBL" id="MLAK01001225">
    <property type="protein sequence ID" value="OHS95749.1"/>
    <property type="molecule type" value="Genomic_DNA"/>
</dbReference>
<evidence type="ECO:0000313" key="2">
    <source>
        <dbReference type="Proteomes" id="UP000179807"/>
    </source>
</evidence>
<dbReference type="GeneID" id="94846569"/>
<comment type="caution">
    <text evidence="1">The sequence shown here is derived from an EMBL/GenBank/DDBJ whole genome shotgun (WGS) entry which is preliminary data.</text>
</comment>
<protein>
    <recommendedName>
        <fullName evidence="3">Armadillo repeat-containing domain-containing protein</fullName>
    </recommendedName>
</protein>
<reference evidence="1" key="1">
    <citation type="submission" date="2016-10" db="EMBL/GenBank/DDBJ databases">
        <authorList>
            <person name="Benchimol M."/>
            <person name="Almeida L.G."/>
            <person name="Vasconcelos A.T."/>
            <person name="Perreira-Neves A."/>
            <person name="Rosa I.A."/>
            <person name="Tasca T."/>
            <person name="Bogo M.R."/>
            <person name="de Souza W."/>
        </authorList>
    </citation>
    <scope>NUCLEOTIDE SEQUENCE [LARGE SCALE GENOMIC DNA]</scope>
    <source>
        <strain evidence="1">K</strain>
    </source>
</reference>
<name>A0A1J4JE84_9EUKA</name>
<dbReference type="InterPro" id="IPR016024">
    <property type="entry name" value="ARM-type_fold"/>
</dbReference>
<organism evidence="1 2">
    <name type="scientific">Tritrichomonas foetus</name>
    <dbReference type="NCBI Taxonomy" id="1144522"/>
    <lineage>
        <taxon>Eukaryota</taxon>
        <taxon>Metamonada</taxon>
        <taxon>Parabasalia</taxon>
        <taxon>Tritrichomonadida</taxon>
        <taxon>Tritrichomonadidae</taxon>
        <taxon>Tritrichomonas</taxon>
    </lineage>
</organism>
<evidence type="ECO:0008006" key="3">
    <source>
        <dbReference type="Google" id="ProtNLM"/>
    </source>
</evidence>
<proteinExistence type="predicted"/>